<dbReference type="GO" id="GO:0005524">
    <property type="term" value="F:ATP binding"/>
    <property type="evidence" value="ECO:0007669"/>
    <property type="project" value="InterPro"/>
</dbReference>
<dbReference type="InterPro" id="IPR000719">
    <property type="entry name" value="Prot_kinase_dom"/>
</dbReference>
<evidence type="ECO:0000256" key="2">
    <source>
        <dbReference type="ARBA" id="ARBA00004906"/>
    </source>
</evidence>
<evidence type="ECO:0000256" key="7">
    <source>
        <dbReference type="SAM" id="MobiDB-lite"/>
    </source>
</evidence>
<dbReference type="ExpressionAtlas" id="M8AWT6">
    <property type="expression patterns" value="baseline"/>
</dbReference>
<dbReference type="Gene3D" id="3.30.40.10">
    <property type="entry name" value="Zinc/RING finger domain, C3HC4 (zinc finger)"/>
    <property type="match status" value="1"/>
</dbReference>
<dbReference type="SUPFAM" id="SSF57850">
    <property type="entry name" value="RING/U-box"/>
    <property type="match status" value="1"/>
</dbReference>
<evidence type="ECO:0000256" key="4">
    <source>
        <dbReference type="ARBA" id="ARBA00022679"/>
    </source>
</evidence>
<proteinExistence type="predicted"/>
<organism evidence="8">
    <name type="scientific">Aegilops tauschii</name>
    <name type="common">Tausch's goatgrass</name>
    <name type="synonym">Aegilops squarrosa</name>
    <dbReference type="NCBI Taxonomy" id="37682"/>
    <lineage>
        <taxon>Eukaryota</taxon>
        <taxon>Viridiplantae</taxon>
        <taxon>Streptophyta</taxon>
        <taxon>Embryophyta</taxon>
        <taxon>Tracheophyta</taxon>
        <taxon>Spermatophyta</taxon>
        <taxon>Magnoliopsida</taxon>
        <taxon>Liliopsida</taxon>
        <taxon>Poales</taxon>
        <taxon>Poaceae</taxon>
        <taxon>BOP clade</taxon>
        <taxon>Pooideae</taxon>
        <taxon>Triticodae</taxon>
        <taxon>Triticeae</taxon>
        <taxon>Triticinae</taxon>
        <taxon>Aegilops</taxon>
    </lineage>
</organism>
<dbReference type="EC" id="2.3.2.27" evidence="3"/>
<dbReference type="EnsemblPlants" id="EMT08932">
    <property type="protein sequence ID" value="EMT08932"/>
    <property type="gene ID" value="F775_14056"/>
</dbReference>
<sequence length="867" mass="96998">MDPSAAKALWDGLTSEQKKAMAAVAAHWQANRQSEDMQMEDASDNEPAPPSSSSMARSSTAAPSPVHCTLTIGEAHAHYMDMVREEREEQFREAQADANYNHSLLQEHLQAEEQVAAGRAQQFTPFLPAPVGKIPAAQATEELVLSHRRSERDERNRILLAYLAFCQRAQVQATVLVTENEQINDGIVALVRDHGVTKLVMGSIPDNCFKLKAGHNKEYFMAKNAPAFCEIWFVWRGRHIWTREASAAIGNSISIYNHDDIMMTRKRTRFSPNSNSAEPVLAEGTVSDYGAFGADANHFYNMRLSNLQDAESAFNSTLWPDSSVHGGALQLHSKVALLLHFYFASFVLGVDLTVLKLKVNGIYQEMLDANLKQVMVEAEGSRKEAFLELRKRKEIESKVAGAFVRVKASESSKKREMKIREELEGLFVATRKQHEDLARSKEKATAVLDSSMRRLDILDARAKNMSLRMDEAVAELEVIQSSINILKQERTKAHKNEDRHTNHVKEGCTYSHSKLPNCSSIALGDDPYTFRQLTLLDVQAATCKFSESFKLRPRRHGCIYKGKIMNRSVMIHRLHSDSIKSSMQFQRKVYILNKVRHPHLVTLVGVCPEALCLAYEYPKNGSLHDHLFGELNSAPPLPWKIRARIVAEISSALLFLHSCKPQMMVHGGLNLENILLDSDSHCKIADFGTLTAEDSKDHPALDSGLLAHKSDINSFSTVILQLLTGKQPGSPGLASEVRRALSCGKLSSILDPTAGEWPMEAARRLAEFGLECSGDRPELTPDTVRELEQLHLIRGRPVPSFFLCPILKEIMDDPQVAVDGVTYEGRAIREWIEDGRAVADLKLKHLGLTPNHALRFAIQDWLSQPQW</sequence>
<dbReference type="Gene3D" id="1.10.510.10">
    <property type="entry name" value="Transferase(Phosphotransferase) domain 1"/>
    <property type="match status" value="1"/>
</dbReference>
<dbReference type="GO" id="GO:0004672">
    <property type="term" value="F:protein kinase activity"/>
    <property type="evidence" value="ECO:0007669"/>
    <property type="project" value="InterPro"/>
</dbReference>
<reference evidence="8" key="1">
    <citation type="submission" date="2015-06" db="UniProtKB">
        <authorList>
            <consortium name="EnsemblPlants"/>
        </authorList>
    </citation>
    <scope>IDENTIFICATION</scope>
</reference>
<dbReference type="SMART" id="SM00504">
    <property type="entry name" value="Ubox"/>
    <property type="match status" value="1"/>
</dbReference>
<dbReference type="Gene3D" id="3.30.200.20">
    <property type="entry name" value="Phosphorylase Kinase, domain 1"/>
    <property type="match status" value="1"/>
</dbReference>
<dbReference type="InterPro" id="IPR001245">
    <property type="entry name" value="Ser-Thr/Tyr_kinase_cat_dom"/>
</dbReference>
<dbReference type="PANTHER" id="PTHR45647">
    <property type="entry name" value="OS02G0152300 PROTEIN"/>
    <property type="match status" value="1"/>
</dbReference>
<comment type="catalytic activity">
    <reaction evidence="1">
        <text>S-ubiquitinyl-[E2 ubiquitin-conjugating enzyme]-L-cysteine + [acceptor protein]-L-lysine = [E2 ubiquitin-conjugating enzyme]-L-cysteine + N(6)-ubiquitinyl-[acceptor protein]-L-lysine.</text>
        <dbReference type="EC" id="2.3.2.27"/>
    </reaction>
</comment>
<dbReference type="GO" id="GO:0061630">
    <property type="term" value="F:ubiquitin protein ligase activity"/>
    <property type="evidence" value="ECO:0007669"/>
    <property type="project" value="UniProtKB-EC"/>
</dbReference>
<keyword evidence="6" id="KW-0175">Coiled coil</keyword>
<dbReference type="InterPro" id="IPR003613">
    <property type="entry name" value="Ubox_domain"/>
</dbReference>
<accession>M8AWT6</accession>
<name>M8AWT6_AEGTA</name>
<dbReference type="AlphaFoldDB" id="M8AWT6"/>
<evidence type="ECO:0000256" key="5">
    <source>
        <dbReference type="ARBA" id="ARBA00022786"/>
    </source>
</evidence>
<feature type="region of interest" description="Disordered" evidence="7">
    <location>
        <begin position="24"/>
        <end position="65"/>
    </location>
</feature>
<dbReference type="Pfam" id="PF04564">
    <property type="entry name" value="U-box"/>
    <property type="match status" value="1"/>
</dbReference>
<dbReference type="GO" id="GO:0016567">
    <property type="term" value="P:protein ubiquitination"/>
    <property type="evidence" value="ECO:0007669"/>
    <property type="project" value="UniProtKB-UniPathway"/>
</dbReference>
<dbReference type="PANTHER" id="PTHR45647:SF43">
    <property type="entry name" value="OS10G0100500 PROTEIN"/>
    <property type="match status" value="1"/>
</dbReference>
<dbReference type="CDD" id="cd16655">
    <property type="entry name" value="RING-Ubox_WDSUB1-like"/>
    <property type="match status" value="1"/>
</dbReference>
<dbReference type="InterPro" id="IPR011009">
    <property type="entry name" value="Kinase-like_dom_sf"/>
</dbReference>
<keyword evidence="4" id="KW-0808">Transferase</keyword>
<dbReference type="InterPro" id="IPR051348">
    <property type="entry name" value="U-box_ubiquitin_ligases"/>
</dbReference>
<evidence type="ECO:0000313" key="8">
    <source>
        <dbReference type="EnsemblPlants" id="EMT08932"/>
    </source>
</evidence>
<feature type="coiled-coil region" evidence="6">
    <location>
        <begin position="455"/>
        <end position="489"/>
    </location>
</feature>
<evidence type="ECO:0000256" key="3">
    <source>
        <dbReference type="ARBA" id="ARBA00012483"/>
    </source>
</evidence>
<dbReference type="UniPathway" id="UPA00143"/>
<dbReference type="SUPFAM" id="SSF56112">
    <property type="entry name" value="Protein kinase-like (PK-like)"/>
    <property type="match status" value="1"/>
</dbReference>
<feature type="compositionally biased region" description="Low complexity" evidence="7">
    <location>
        <begin position="51"/>
        <end position="65"/>
    </location>
</feature>
<dbReference type="InterPro" id="IPR013083">
    <property type="entry name" value="Znf_RING/FYVE/PHD"/>
</dbReference>
<comment type="pathway">
    <text evidence="2">Protein modification; protein ubiquitination.</text>
</comment>
<dbReference type="PROSITE" id="PS51698">
    <property type="entry name" value="U_BOX"/>
    <property type="match status" value="1"/>
</dbReference>
<keyword evidence="5" id="KW-0833">Ubl conjugation pathway</keyword>
<protein>
    <recommendedName>
        <fullName evidence="3">RING-type E3 ubiquitin transferase</fullName>
        <ecNumber evidence="3">2.3.2.27</ecNumber>
    </recommendedName>
</protein>
<dbReference type="PROSITE" id="PS50011">
    <property type="entry name" value="PROTEIN_KINASE_DOM"/>
    <property type="match status" value="1"/>
</dbReference>
<dbReference type="Pfam" id="PF07714">
    <property type="entry name" value="PK_Tyr_Ser-Thr"/>
    <property type="match status" value="1"/>
</dbReference>
<evidence type="ECO:0000256" key="6">
    <source>
        <dbReference type="SAM" id="Coils"/>
    </source>
</evidence>
<evidence type="ECO:0000256" key="1">
    <source>
        <dbReference type="ARBA" id="ARBA00000900"/>
    </source>
</evidence>